<dbReference type="AlphaFoldDB" id="A0A1T5BWP8"/>
<dbReference type="Proteomes" id="UP000190897">
    <property type="component" value="Unassembled WGS sequence"/>
</dbReference>
<dbReference type="OrthoDB" id="934214at2"/>
<evidence type="ECO:0000313" key="2">
    <source>
        <dbReference type="EMBL" id="SKB51778.1"/>
    </source>
</evidence>
<organism evidence="2 3">
    <name type="scientific">Dyadobacter psychrophilus</name>
    <dbReference type="NCBI Taxonomy" id="651661"/>
    <lineage>
        <taxon>Bacteria</taxon>
        <taxon>Pseudomonadati</taxon>
        <taxon>Bacteroidota</taxon>
        <taxon>Cytophagia</taxon>
        <taxon>Cytophagales</taxon>
        <taxon>Spirosomataceae</taxon>
        <taxon>Dyadobacter</taxon>
    </lineage>
</organism>
<dbReference type="EMBL" id="FUZA01000001">
    <property type="protein sequence ID" value="SKB51778.1"/>
    <property type="molecule type" value="Genomic_DNA"/>
</dbReference>
<dbReference type="GO" id="GO:0003677">
    <property type="term" value="F:DNA binding"/>
    <property type="evidence" value="ECO:0007669"/>
    <property type="project" value="UniProtKB-KW"/>
</dbReference>
<dbReference type="InterPro" id="IPR014710">
    <property type="entry name" value="RmlC-like_jellyroll"/>
</dbReference>
<keyword evidence="1" id="KW-0238">DNA-binding</keyword>
<dbReference type="SUPFAM" id="SSF51215">
    <property type="entry name" value="Regulatory protein AraC"/>
    <property type="match status" value="1"/>
</dbReference>
<dbReference type="Gene3D" id="2.60.120.10">
    <property type="entry name" value="Jelly Rolls"/>
    <property type="match status" value="1"/>
</dbReference>
<gene>
    <name evidence="2" type="ORF">SAMN05660293_00681</name>
</gene>
<proteinExistence type="predicted"/>
<name>A0A1T5BWP8_9BACT</name>
<reference evidence="3" key="1">
    <citation type="submission" date="2017-02" db="EMBL/GenBank/DDBJ databases">
        <authorList>
            <person name="Varghese N."/>
            <person name="Submissions S."/>
        </authorList>
    </citation>
    <scope>NUCLEOTIDE SEQUENCE [LARGE SCALE GENOMIC DNA]</scope>
    <source>
        <strain evidence="3">DSM 22270</strain>
    </source>
</reference>
<dbReference type="STRING" id="651661.SAMN05660293_00681"/>
<dbReference type="InterPro" id="IPR037923">
    <property type="entry name" value="HTH-like"/>
</dbReference>
<protein>
    <submittedName>
        <fullName evidence="2">Uncharacterized protein</fullName>
    </submittedName>
</protein>
<sequence length="256" mass="29541">MSPVKFTVRKRFHLLQCKTRRLDSGQEHLAHYRLIFVLAGEGKFILNREIHSYVSGGVIFLEPDQQPTFQEDKGTEILMIAFDTHLAHDFQQKKAYSPDFADTYKQVENLCKNIRLSQGMRVKNDRDAQTVSYLVGQISFELSQQSPSFIKLIKSSIDLIVTILVRNNFESKKADEPLQQNLTESMIGYLKSQMQQNKSVRIGELLIKFNVSEEAANLCMLNHTGMSLRNFIFKYKADLFKSRMLKMDVSDFSARV</sequence>
<evidence type="ECO:0000256" key="1">
    <source>
        <dbReference type="ARBA" id="ARBA00023125"/>
    </source>
</evidence>
<evidence type="ECO:0000313" key="3">
    <source>
        <dbReference type="Proteomes" id="UP000190897"/>
    </source>
</evidence>
<accession>A0A1T5BWP8</accession>
<keyword evidence="3" id="KW-1185">Reference proteome</keyword>
<dbReference type="RefSeq" id="WP_082213238.1">
    <property type="nucleotide sequence ID" value="NZ_FUZA01000001.1"/>
</dbReference>